<evidence type="ECO:0000313" key="12">
    <source>
        <dbReference type="EMBL" id="GLY83940.1"/>
    </source>
</evidence>
<name>A0A9W6RXL5_9ACTN</name>
<evidence type="ECO:0000256" key="4">
    <source>
        <dbReference type="ARBA" id="ARBA00022475"/>
    </source>
</evidence>
<dbReference type="PANTHER" id="PTHR30413">
    <property type="entry name" value="INNER MEMBRANE TRANSPORT PERMEASE"/>
    <property type="match status" value="1"/>
</dbReference>
<evidence type="ECO:0000313" key="13">
    <source>
        <dbReference type="Proteomes" id="UP001165074"/>
    </source>
</evidence>
<evidence type="ECO:0000256" key="9">
    <source>
        <dbReference type="RuleBase" id="RU361157"/>
    </source>
</evidence>
<keyword evidence="13" id="KW-1185">Reference proteome</keyword>
<evidence type="ECO:0000256" key="1">
    <source>
        <dbReference type="ARBA" id="ARBA00004429"/>
    </source>
</evidence>
<comment type="subcellular location">
    <subcellularLocation>
        <location evidence="1">Cell inner membrane</location>
        <topology evidence="1">Multi-pass membrane protein</topology>
    </subcellularLocation>
    <subcellularLocation>
        <location evidence="9">Cell membrane</location>
        <topology evidence="9">Multi-pass membrane protein</topology>
    </subcellularLocation>
</comment>
<evidence type="ECO:0000259" key="11">
    <source>
        <dbReference type="PROSITE" id="PS51012"/>
    </source>
</evidence>
<dbReference type="Pfam" id="PF01061">
    <property type="entry name" value="ABC2_membrane"/>
    <property type="match status" value="1"/>
</dbReference>
<protein>
    <recommendedName>
        <fullName evidence="9">Transport permease protein</fullName>
    </recommendedName>
</protein>
<feature type="transmembrane region" description="Helical" evidence="9">
    <location>
        <begin position="82"/>
        <end position="103"/>
    </location>
</feature>
<organism evidence="12 13">
    <name type="scientific">Actinoallomurus iriomotensis</name>
    <dbReference type="NCBI Taxonomy" id="478107"/>
    <lineage>
        <taxon>Bacteria</taxon>
        <taxon>Bacillati</taxon>
        <taxon>Actinomycetota</taxon>
        <taxon>Actinomycetes</taxon>
        <taxon>Streptosporangiales</taxon>
        <taxon>Thermomonosporaceae</taxon>
        <taxon>Actinoallomurus</taxon>
    </lineage>
</organism>
<sequence>MSHPERLGASGGGPANAIAEPPHMNGHGSLADFATAQGLKQSAARPPMGSYIRQVWQRRHFIWAFASAKNIAMYTESRLGQVWQVLTPLLNAAVYYLIFGLLLGVSRGLPRNTFIPFLVCGVFVFTFTQRSVQTGAKSVGDNLSLIRALHFPRASLPLAYTIIELQQLLVSMVVLFVIVLGFGEPLTLDWLLLIPVLMMQVLFNVGMSLILARIGAFNRDIQQLLPFIMRTWLYFSGIIYSLSGLMKSPKIHHHPWIGHVLEANPGYVYVELSRLSILDSYRGYVHEKLHEQTNHLWWYGLGWAIVVFVVGFWFFFRAEERYGRG</sequence>
<keyword evidence="5" id="KW-0997">Cell inner membrane</keyword>
<dbReference type="GO" id="GO:0140359">
    <property type="term" value="F:ABC-type transporter activity"/>
    <property type="evidence" value="ECO:0007669"/>
    <property type="project" value="InterPro"/>
</dbReference>
<evidence type="ECO:0000256" key="3">
    <source>
        <dbReference type="ARBA" id="ARBA00022448"/>
    </source>
</evidence>
<dbReference type="PANTHER" id="PTHR30413:SF8">
    <property type="entry name" value="TRANSPORT PERMEASE PROTEIN"/>
    <property type="match status" value="1"/>
</dbReference>
<keyword evidence="8 9" id="KW-0472">Membrane</keyword>
<feature type="transmembrane region" description="Helical" evidence="9">
    <location>
        <begin position="157"/>
        <end position="178"/>
    </location>
</feature>
<dbReference type="InterPro" id="IPR047817">
    <property type="entry name" value="ABC2_TM_bact-type"/>
</dbReference>
<dbReference type="InterPro" id="IPR013525">
    <property type="entry name" value="ABC2_TM"/>
</dbReference>
<proteinExistence type="inferred from homology"/>
<evidence type="ECO:0000256" key="8">
    <source>
        <dbReference type="ARBA" id="ARBA00023136"/>
    </source>
</evidence>
<evidence type="ECO:0000256" key="6">
    <source>
        <dbReference type="ARBA" id="ARBA00022692"/>
    </source>
</evidence>
<feature type="transmembrane region" description="Helical" evidence="9">
    <location>
        <begin position="190"/>
        <end position="212"/>
    </location>
</feature>
<keyword evidence="4 9" id="KW-1003">Cell membrane</keyword>
<evidence type="ECO:0000256" key="10">
    <source>
        <dbReference type="SAM" id="MobiDB-lite"/>
    </source>
</evidence>
<evidence type="ECO:0000256" key="7">
    <source>
        <dbReference type="ARBA" id="ARBA00022989"/>
    </source>
</evidence>
<comment type="caution">
    <text evidence="12">The sequence shown here is derived from an EMBL/GenBank/DDBJ whole genome shotgun (WGS) entry which is preliminary data.</text>
</comment>
<keyword evidence="7 9" id="KW-1133">Transmembrane helix</keyword>
<keyword evidence="3 9" id="KW-0813">Transport</keyword>
<accession>A0A9W6RXL5</accession>
<evidence type="ECO:0000256" key="2">
    <source>
        <dbReference type="ARBA" id="ARBA00007783"/>
    </source>
</evidence>
<dbReference type="GO" id="GO:0015920">
    <property type="term" value="P:lipopolysaccharide transport"/>
    <property type="evidence" value="ECO:0007669"/>
    <property type="project" value="TreeGrafter"/>
</dbReference>
<feature type="transmembrane region" description="Helical" evidence="9">
    <location>
        <begin position="109"/>
        <end position="128"/>
    </location>
</feature>
<dbReference type="Proteomes" id="UP001165074">
    <property type="component" value="Unassembled WGS sequence"/>
</dbReference>
<comment type="similarity">
    <text evidence="2 9">Belongs to the ABC-2 integral membrane protein family.</text>
</comment>
<dbReference type="EMBL" id="BSTK01000002">
    <property type="protein sequence ID" value="GLY83940.1"/>
    <property type="molecule type" value="Genomic_DNA"/>
</dbReference>
<reference evidence="12" key="1">
    <citation type="submission" date="2023-03" db="EMBL/GenBank/DDBJ databases">
        <title>Actinoallomurus iriomotensis NBRC 103684.</title>
        <authorList>
            <person name="Ichikawa N."/>
            <person name="Sato H."/>
            <person name="Tonouchi N."/>
        </authorList>
    </citation>
    <scope>NUCLEOTIDE SEQUENCE</scope>
    <source>
        <strain evidence="12">NBRC 103684</strain>
    </source>
</reference>
<dbReference type="RefSeq" id="WP_285568623.1">
    <property type="nucleotide sequence ID" value="NZ_BSTK01000002.1"/>
</dbReference>
<dbReference type="PROSITE" id="PS51012">
    <property type="entry name" value="ABC_TM2"/>
    <property type="match status" value="1"/>
</dbReference>
<dbReference type="GO" id="GO:0005886">
    <property type="term" value="C:plasma membrane"/>
    <property type="evidence" value="ECO:0007669"/>
    <property type="project" value="UniProtKB-SubCell"/>
</dbReference>
<feature type="region of interest" description="Disordered" evidence="10">
    <location>
        <begin position="1"/>
        <end position="21"/>
    </location>
</feature>
<feature type="transmembrane region" description="Helical" evidence="9">
    <location>
        <begin position="224"/>
        <end position="242"/>
    </location>
</feature>
<feature type="transmembrane region" description="Helical" evidence="9">
    <location>
        <begin position="296"/>
        <end position="316"/>
    </location>
</feature>
<keyword evidence="6 9" id="KW-0812">Transmembrane</keyword>
<feature type="domain" description="ABC transmembrane type-2" evidence="11">
    <location>
        <begin position="79"/>
        <end position="318"/>
    </location>
</feature>
<evidence type="ECO:0000256" key="5">
    <source>
        <dbReference type="ARBA" id="ARBA00022519"/>
    </source>
</evidence>
<dbReference type="AlphaFoldDB" id="A0A9W6RXL5"/>
<gene>
    <name evidence="12" type="ORF">Airi02_018690</name>
</gene>